<proteinExistence type="predicted"/>
<dbReference type="InterPro" id="IPR029052">
    <property type="entry name" value="Metallo-depent_PP-like"/>
</dbReference>
<dbReference type="InterPro" id="IPR051158">
    <property type="entry name" value="Metallophosphoesterase_sf"/>
</dbReference>
<dbReference type="Proteomes" id="UP001301797">
    <property type="component" value="Chromosome"/>
</dbReference>
<gene>
    <name evidence="3" type="ORF">F1737_07865</name>
</gene>
<name>A0AA97FBW8_9EURY</name>
<dbReference type="GO" id="GO:0016787">
    <property type="term" value="F:hydrolase activity"/>
    <property type="evidence" value="ECO:0007669"/>
    <property type="project" value="InterPro"/>
</dbReference>
<dbReference type="PANTHER" id="PTHR31302:SF0">
    <property type="entry name" value="TRANSMEMBRANE PROTEIN WITH METALLOPHOSPHOESTERASE DOMAIN"/>
    <property type="match status" value="1"/>
</dbReference>
<organism evidence="3 4">
    <name type="scientific">Methanochimaera problematica</name>
    <dbReference type="NCBI Taxonomy" id="2609417"/>
    <lineage>
        <taxon>Archaea</taxon>
        <taxon>Methanobacteriati</taxon>
        <taxon>Methanobacteriota</taxon>
        <taxon>Stenosarchaea group</taxon>
        <taxon>Methanomicrobia</taxon>
        <taxon>Methanomicrobiales</taxon>
        <taxon>Methanomicrobiaceae</taxon>
        <taxon>Methanochimaera</taxon>
    </lineage>
</organism>
<protein>
    <recommendedName>
        <fullName evidence="2">Calcineurin-like phosphoesterase domain-containing protein</fullName>
    </recommendedName>
</protein>
<feature type="domain" description="Calcineurin-like phosphoesterase" evidence="2">
    <location>
        <begin position="54"/>
        <end position="243"/>
    </location>
</feature>
<dbReference type="Gene3D" id="3.60.21.10">
    <property type="match status" value="1"/>
</dbReference>
<evidence type="ECO:0000256" key="1">
    <source>
        <dbReference type="SAM" id="Phobius"/>
    </source>
</evidence>
<keyword evidence="1" id="KW-1133">Transmembrane helix</keyword>
<keyword evidence="4" id="KW-1185">Reference proteome</keyword>
<sequence length="309" mass="34260">MVFSGGKRNISGLLLCGVAISLILLFSAFIFLCMLTEPRMISVSEVYVSGLPGKVVFISDLHVKESNLDFLEEVVLKINEIEPDAVLMGGDFIGSYPESVIYLDFLSKINAPMYAVLGNHDYHSLTGRDEFMREYYNSGMINLDVEGYDVSALCDGSNDYEYASVVSERLKKLGISVLRNEYSYVDLSGGRVLLVGLEDCLAGMTKVPDYPKDAGTYIVMLLHEPECMADWDYDLMLCGHTHGGQVSFPLIGGPGEWLGYYMYSGEIQGEGKKAYISRGVGTNSYNYPLIHGFELRFMRQPEIVVLKGG</sequence>
<dbReference type="SUPFAM" id="SSF56300">
    <property type="entry name" value="Metallo-dependent phosphatases"/>
    <property type="match status" value="1"/>
</dbReference>
<evidence type="ECO:0000259" key="2">
    <source>
        <dbReference type="Pfam" id="PF00149"/>
    </source>
</evidence>
<feature type="transmembrane region" description="Helical" evidence="1">
    <location>
        <begin position="12"/>
        <end position="32"/>
    </location>
</feature>
<keyword evidence="1" id="KW-0472">Membrane</keyword>
<evidence type="ECO:0000313" key="4">
    <source>
        <dbReference type="Proteomes" id="UP001301797"/>
    </source>
</evidence>
<evidence type="ECO:0000313" key="3">
    <source>
        <dbReference type="EMBL" id="WOF16615.1"/>
    </source>
</evidence>
<dbReference type="Pfam" id="PF00149">
    <property type="entry name" value="Metallophos"/>
    <property type="match status" value="1"/>
</dbReference>
<dbReference type="PANTHER" id="PTHR31302">
    <property type="entry name" value="TRANSMEMBRANE PROTEIN WITH METALLOPHOSPHOESTERASE DOMAIN-RELATED"/>
    <property type="match status" value="1"/>
</dbReference>
<reference evidence="3 4" key="1">
    <citation type="submission" date="2019-09" db="EMBL/GenBank/DDBJ databases">
        <title>The complete genome of Methanoplanus sp. FWC-SCC4.</title>
        <authorList>
            <person name="Chen S.-C."/>
            <person name="Zhou Y.-Z."/>
            <person name="Lai M.-C."/>
        </authorList>
    </citation>
    <scope>NUCLEOTIDE SEQUENCE [LARGE SCALE GENOMIC DNA]</scope>
    <source>
        <strain evidence="3 4">FWC-SCC4</strain>
    </source>
</reference>
<keyword evidence="1" id="KW-0812">Transmembrane</keyword>
<dbReference type="AlphaFoldDB" id="A0AA97FBW8"/>
<accession>A0AA97FBW8</accession>
<dbReference type="KEGG" id="mefw:F1737_07865"/>
<dbReference type="EMBL" id="CP043875">
    <property type="protein sequence ID" value="WOF16615.1"/>
    <property type="molecule type" value="Genomic_DNA"/>
</dbReference>
<dbReference type="InterPro" id="IPR004843">
    <property type="entry name" value="Calcineurin-like_PHP"/>
</dbReference>